<keyword evidence="1" id="KW-1133">Transmembrane helix</keyword>
<accession>A0A6J6DUK5</accession>
<keyword evidence="1" id="KW-0812">Transmembrane</keyword>
<gene>
    <name evidence="2" type="ORF">UFOPK1650_00547</name>
</gene>
<dbReference type="EMBL" id="CAEZTJ010000063">
    <property type="protein sequence ID" value="CAB4567841.1"/>
    <property type="molecule type" value="Genomic_DNA"/>
</dbReference>
<proteinExistence type="predicted"/>
<evidence type="ECO:0000313" key="2">
    <source>
        <dbReference type="EMBL" id="CAB4567841.1"/>
    </source>
</evidence>
<dbReference type="AlphaFoldDB" id="A0A6J6DUK5"/>
<protein>
    <submittedName>
        <fullName evidence="2">Unannotated protein</fullName>
    </submittedName>
</protein>
<organism evidence="2">
    <name type="scientific">freshwater metagenome</name>
    <dbReference type="NCBI Taxonomy" id="449393"/>
    <lineage>
        <taxon>unclassified sequences</taxon>
        <taxon>metagenomes</taxon>
        <taxon>ecological metagenomes</taxon>
    </lineage>
</organism>
<feature type="transmembrane region" description="Helical" evidence="1">
    <location>
        <begin position="44"/>
        <end position="66"/>
    </location>
</feature>
<keyword evidence="1" id="KW-0472">Membrane</keyword>
<sequence>MAIRELGPATTRRVAQVRRLSLVAPLSTLSLASLTDAKRDSKNFVMICVAIATAGLMAMFTLNIALTEGAFTVRALKLEVIEMKELRQAALTELAYVSSPDRLARSAEMLGMVASGSPRFIEINDR</sequence>
<reference evidence="2" key="1">
    <citation type="submission" date="2020-05" db="EMBL/GenBank/DDBJ databases">
        <authorList>
            <person name="Chiriac C."/>
            <person name="Salcher M."/>
            <person name="Ghai R."/>
            <person name="Kavagutti S V."/>
        </authorList>
    </citation>
    <scope>NUCLEOTIDE SEQUENCE</scope>
</reference>
<name>A0A6J6DUK5_9ZZZZ</name>
<evidence type="ECO:0000256" key="1">
    <source>
        <dbReference type="SAM" id="Phobius"/>
    </source>
</evidence>